<keyword evidence="5" id="KW-0999">Mitochondrion inner membrane</keyword>
<sequence length="524" mass="57523">MQMLKKGALLRAASLLVHQQRSPSYAAAIHNHPSFGFLAPYSKHSNPAASNAPVYESKLPLSTGRPRLVCLGTGWGGARLLHDIDPKLYDLTVISMRNHMVFTPLLSSTCVGTLEPQAVAVHITDIQPALFKPQNHVLISEALSVCSKTKQVEAVSDGIHFKVPYDKLVISTGSQGSTFGIPGVLEHTNFLRDLHQAEAIRSKLVDNISKAGIPGRPAKEKQTLLDIVIVGGGPTGVEVAGELTDFIEQDLKRMYPDRAKAMRVTIIEAKEILGTFDYSLREYAAQKMSKRGVRLHRGIVQKVEAGKLTLQDGEEFTFGLCIWSTGVGPTTFISSLPFAKTGAGRLVVDSHLRVLAPIELDVGVTHIPREKKEEEKFSILAEEKATEQPLEIVPHMYAIGDCCANPSHPLPALAQVAEQQGRYLAASLNYERYDPKEMPRKKLTPPGEFVYKSLGNMANLGGYAGILQLSRGRPGVGPLSFSGLVSWLAWRSAYLTRLGSIRKRMLVAFNWTLTLIFGRDMSRW</sequence>
<keyword evidence="8" id="KW-0520">NAD</keyword>
<dbReference type="GO" id="GO:0050136">
    <property type="term" value="F:NADH dehydrogenase (quinone) (non-electrogenic) activity"/>
    <property type="evidence" value="ECO:0007669"/>
    <property type="project" value="UniProtKB-EC"/>
</dbReference>
<gene>
    <name evidence="13" type="ORF">DTER00134_LOCUS1952</name>
</gene>
<evidence type="ECO:0000256" key="4">
    <source>
        <dbReference type="ARBA" id="ARBA00022630"/>
    </source>
</evidence>
<comment type="subcellular location">
    <subcellularLocation>
        <location evidence="1">Mitochondrion inner membrane</location>
        <topology evidence="1">Peripheral membrane protein</topology>
    </subcellularLocation>
</comment>
<comment type="similarity">
    <text evidence="2">Belongs to the NADH dehydrogenase family.</text>
</comment>
<feature type="domain" description="FAD/NAD(P)-binding" evidence="11">
    <location>
        <begin position="67"/>
        <end position="354"/>
    </location>
</feature>
<evidence type="ECO:0000256" key="10">
    <source>
        <dbReference type="ARBA" id="ARBA00049010"/>
    </source>
</evidence>
<keyword evidence="4" id="KW-0285">Flavoprotein</keyword>
<keyword evidence="5" id="KW-0496">Mitochondrion</keyword>
<dbReference type="InterPro" id="IPR036188">
    <property type="entry name" value="FAD/NAD-bd_sf"/>
</dbReference>
<comment type="catalytic activity">
    <reaction evidence="9">
        <text>a quinone + NADH + H(+) = a quinol + NAD(+)</text>
        <dbReference type="Rhea" id="RHEA:46160"/>
        <dbReference type="ChEBI" id="CHEBI:15378"/>
        <dbReference type="ChEBI" id="CHEBI:24646"/>
        <dbReference type="ChEBI" id="CHEBI:57540"/>
        <dbReference type="ChEBI" id="CHEBI:57945"/>
        <dbReference type="ChEBI" id="CHEBI:132124"/>
        <dbReference type="EC" id="1.6.5.9"/>
    </reaction>
</comment>
<reference evidence="13" key="1">
    <citation type="submission" date="2021-01" db="EMBL/GenBank/DDBJ databases">
        <authorList>
            <person name="Corre E."/>
            <person name="Pelletier E."/>
            <person name="Niang G."/>
            <person name="Scheremetjew M."/>
            <person name="Finn R."/>
            <person name="Kale V."/>
            <person name="Holt S."/>
            <person name="Cochrane G."/>
            <person name="Meng A."/>
            <person name="Brown T."/>
            <person name="Cohen L."/>
        </authorList>
    </citation>
    <scope>NUCLEOTIDE SEQUENCE</scope>
    <source>
        <strain evidence="13">CCMP1320</strain>
    </source>
</reference>
<keyword evidence="7" id="KW-0560">Oxidoreductase</keyword>
<name>A0A7S3VIQ6_DUNTE</name>
<evidence type="ECO:0000313" key="13">
    <source>
        <dbReference type="EMBL" id="CAE0486913.1"/>
    </source>
</evidence>
<dbReference type="Gene3D" id="3.50.50.100">
    <property type="match status" value="1"/>
</dbReference>
<evidence type="ECO:0000256" key="5">
    <source>
        <dbReference type="ARBA" id="ARBA00022792"/>
    </source>
</evidence>
<evidence type="ECO:0000256" key="9">
    <source>
        <dbReference type="ARBA" id="ARBA00047599"/>
    </source>
</evidence>
<organism evidence="13">
    <name type="scientific">Dunaliella tertiolecta</name>
    <name type="common">Green alga</name>
    <dbReference type="NCBI Taxonomy" id="3047"/>
    <lineage>
        <taxon>Eukaryota</taxon>
        <taxon>Viridiplantae</taxon>
        <taxon>Chlorophyta</taxon>
        <taxon>core chlorophytes</taxon>
        <taxon>Chlorophyceae</taxon>
        <taxon>CS clade</taxon>
        <taxon>Chlamydomonadales</taxon>
        <taxon>Dunaliellaceae</taxon>
        <taxon>Dunaliella</taxon>
    </lineage>
</organism>
<dbReference type="AlphaFoldDB" id="A0A7S3VIQ6"/>
<evidence type="ECO:0000259" key="11">
    <source>
        <dbReference type="Pfam" id="PF07992"/>
    </source>
</evidence>
<dbReference type="SUPFAM" id="SSF51905">
    <property type="entry name" value="FAD/NAD(P)-binding domain"/>
    <property type="match status" value="2"/>
</dbReference>
<dbReference type="EC" id="1.6.5.9" evidence="3"/>
<keyword evidence="5" id="KW-0472">Membrane</keyword>
<proteinExistence type="inferred from homology"/>
<evidence type="ECO:0000256" key="1">
    <source>
        <dbReference type="ARBA" id="ARBA00004637"/>
    </source>
</evidence>
<dbReference type="Pfam" id="PF22366">
    <property type="entry name" value="NDH2_C"/>
    <property type="match status" value="1"/>
</dbReference>
<accession>A0A7S3VIQ6</accession>
<evidence type="ECO:0000259" key="12">
    <source>
        <dbReference type="Pfam" id="PF22366"/>
    </source>
</evidence>
<evidence type="ECO:0000256" key="8">
    <source>
        <dbReference type="ARBA" id="ARBA00023027"/>
    </source>
</evidence>
<evidence type="ECO:0000256" key="7">
    <source>
        <dbReference type="ARBA" id="ARBA00023002"/>
    </source>
</evidence>
<dbReference type="PANTHER" id="PTHR43706">
    <property type="entry name" value="NADH DEHYDROGENASE"/>
    <property type="match status" value="1"/>
</dbReference>
<dbReference type="InterPro" id="IPR045024">
    <property type="entry name" value="NDH-2"/>
</dbReference>
<dbReference type="PANTHER" id="PTHR43706:SF13">
    <property type="entry name" value="NADH DEHYDROGENASE-RELATED"/>
    <property type="match status" value="1"/>
</dbReference>
<dbReference type="InterPro" id="IPR054585">
    <property type="entry name" value="NDH2-like_C"/>
</dbReference>
<protein>
    <recommendedName>
        <fullName evidence="3">NADH:ubiquinone reductase (non-electrogenic)</fullName>
        <ecNumber evidence="3">1.6.5.9</ecNumber>
    </recommendedName>
</protein>
<dbReference type="GO" id="GO:0005743">
    <property type="term" value="C:mitochondrial inner membrane"/>
    <property type="evidence" value="ECO:0007669"/>
    <property type="project" value="UniProtKB-SubCell"/>
</dbReference>
<comment type="catalytic activity">
    <reaction evidence="10">
        <text>a ubiquinone + NADH + H(+) = a ubiquinol + NAD(+)</text>
        <dbReference type="Rhea" id="RHEA:23152"/>
        <dbReference type="Rhea" id="RHEA-COMP:9565"/>
        <dbReference type="Rhea" id="RHEA-COMP:9566"/>
        <dbReference type="ChEBI" id="CHEBI:15378"/>
        <dbReference type="ChEBI" id="CHEBI:16389"/>
        <dbReference type="ChEBI" id="CHEBI:17976"/>
        <dbReference type="ChEBI" id="CHEBI:57540"/>
        <dbReference type="ChEBI" id="CHEBI:57945"/>
    </reaction>
</comment>
<dbReference type="EMBL" id="HBIP01004142">
    <property type="protein sequence ID" value="CAE0486913.1"/>
    <property type="molecule type" value="Transcribed_RNA"/>
</dbReference>
<evidence type="ECO:0000256" key="6">
    <source>
        <dbReference type="ARBA" id="ARBA00022827"/>
    </source>
</evidence>
<evidence type="ECO:0000256" key="2">
    <source>
        <dbReference type="ARBA" id="ARBA00005272"/>
    </source>
</evidence>
<dbReference type="PRINTS" id="PR00368">
    <property type="entry name" value="FADPNR"/>
</dbReference>
<dbReference type="InterPro" id="IPR023753">
    <property type="entry name" value="FAD/NAD-binding_dom"/>
</dbReference>
<dbReference type="Pfam" id="PF07992">
    <property type="entry name" value="Pyr_redox_2"/>
    <property type="match status" value="1"/>
</dbReference>
<feature type="domain" description="External alternative NADH-ubiquinone oxidoreductase-like C-terminal" evidence="12">
    <location>
        <begin position="454"/>
        <end position="520"/>
    </location>
</feature>
<evidence type="ECO:0000256" key="3">
    <source>
        <dbReference type="ARBA" id="ARBA00012637"/>
    </source>
</evidence>
<keyword evidence="6" id="KW-0274">FAD</keyword>